<gene>
    <name evidence="1" type="ORF">AVEN_151295_1</name>
    <name evidence="2" type="ORF">AVEN_238196_1</name>
</gene>
<reference evidence="2 3" key="1">
    <citation type="journal article" date="2019" name="Sci. Rep.">
        <title>Orb-weaving spider Araneus ventricosus genome elucidates the spidroin gene catalogue.</title>
        <authorList>
            <person name="Kono N."/>
            <person name="Nakamura H."/>
            <person name="Ohtoshi R."/>
            <person name="Moran D.A.P."/>
            <person name="Shinohara A."/>
            <person name="Yoshida Y."/>
            <person name="Fujiwara M."/>
            <person name="Mori M."/>
            <person name="Tomita M."/>
            <person name="Arakawa K."/>
        </authorList>
    </citation>
    <scope>NUCLEOTIDE SEQUENCE [LARGE SCALE GENOMIC DNA]</scope>
</reference>
<protein>
    <submittedName>
        <fullName evidence="2">Uncharacterized protein</fullName>
    </submittedName>
</protein>
<organism evidence="2 3">
    <name type="scientific">Araneus ventricosus</name>
    <name type="common">Orbweaver spider</name>
    <name type="synonym">Epeira ventricosa</name>
    <dbReference type="NCBI Taxonomy" id="182803"/>
    <lineage>
        <taxon>Eukaryota</taxon>
        <taxon>Metazoa</taxon>
        <taxon>Ecdysozoa</taxon>
        <taxon>Arthropoda</taxon>
        <taxon>Chelicerata</taxon>
        <taxon>Arachnida</taxon>
        <taxon>Araneae</taxon>
        <taxon>Araneomorphae</taxon>
        <taxon>Entelegynae</taxon>
        <taxon>Araneoidea</taxon>
        <taxon>Araneidae</taxon>
        <taxon>Araneus</taxon>
    </lineage>
</organism>
<sequence>MRWKRQELRRNKNWILHKDNLIAHPSHISQKYFVFSTNLLSRSESILKPFYSLDFTAVESLWLPQLEYNLKSQRLEAAEDIRENSLRHLNAIP</sequence>
<proteinExistence type="predicted"/>
<dbReference type="EMBL" id="BGPR01081678">
    <property type="protein sequence ID" value="GBL83990.1"/>
    <property type="molecule type" value="Genomic_DNA"/>
</dbReference>
<comment type="caution">
    <text evidence="2">The sequence shown here is derived from an EMBL/GenBank/DDBJ whole genome shotgun (WGS) entry which is preliminary data.</text>
</comment>
<keyword evidence="3" id="KW-1185">Reference proteome</keyword>
<accession>A0A4Y2UPX1</accession>
<dbReference type="AlphaFoldDB" id="A0A4Y2UPX1"/>
<dbReference type="InterPro" id="IPR036397">
    <property type="entry name" value="RNaseH_sf"/>
</dbReference>
<dbReference type="Gene3D" id="3.30.420.10">
    <property type="entry name" value="Ribonuclease H-like superfamily/Ribonuclease H"/>
    <property type="match status" value="1"/>
</dbReference>
<evidence type="ECO:0000313" key="1">
    <source>
        <dbReference type="EMBL" id="GBL83990.1"/>
    </source>
</evidence>
<dbReference type="EMBL" id="BGPR01038871">
    <property type="protein sequence ID" value="GBO14753.1"/>
    <property type="molecule type" value="Genomic_DNA"/>
</dbReference>
<evidence type="ECO:0000313" key="2">
    <source>
        <dbReference type="EMBL" id="GBO14753.1"/>
    </source>
</evidence>
<dbReference type="Proteomes" id="UP000499080">
    <property type="component" value="Unassembled WGS sequence"/>
</dbReference>
<dbReference type="GO" id="GO:0003676">
    <property type="term" value="F:nucleic acid binding"/>
    <property type="evidence" value="ECO:0007669"/>
    <property type="project" value="InterPro"/>
</dbReference>
<evidence type="ECO:0000313" key="3">
    <source>
        <dbReference type="Proteomes" id="UP000499080"/>
    </source>
</evidence>
<name>A0A4Y2UPX1_ARAVE</name>